<dbReference type="OrthoDB" id="9807542at2"/>
<dbReference type="InterPro" id="IPR015947">
    <property type="entry name" value="PUA-like_sf"/>
</dbReference>
<dbReference type="CDD" id="cd06553">
    <property type="entry name" value="ASCH_Ef3133_like"/>
    <property type="match status" value="1"/>
</dbReference>
<evidence type="ECO:0000313" key="2">
    <source>
        <dbReference type="EMBL" id="PVY82823.1"/>
    </source>
</evidence>
<comment type="caution">
    <text evidence="2">The sequence shown here is derived from an EMBL/GenBank/DDBJ whole genome shotgun (WGS) entry which is preliminary data.</text>
</comment>
<feature type="domain" description="ASCH" evidence="1">
    <location>
        <begin position="26"/>
        <end position="146"/>
    </location>
</feature>
<dbReference type="Proteomes" id="UP000245433">
    <property type="component" value="Unassembled WGS sequence"/>
</dbReference>
<proteinExistence type="predicted"/>
<dbReference type="SMART" id="SM01022">
    <property type="entry name" value="ASCH"/>
    <property type="match status" value="1"/>
</dbReference>
<keyword evidence="3" id="KW-1185">Reference proteome</keyword>
<gene>
    <name evidence="2" type="ORF">C7384_11015</name>
</gene>
<evidence type="ECO:0000313" key="3">
    <source>
        <dbReference type="Proteomes" id="UP000245433"/>
    </source>
</evidence>
<dbReference type="PIRSF" id="PIRSF021320">
    <property type="entry name" value="DUF984"/>
    <property type="match status" value="1"/>
</dbReference>
<dbReference type="PANTHER" id="PTHR39203">
    <property type="entry name" value="CYTOPLASMIC PROTEIN-RELATED"/>
    <property type="match status" value="1"/>
</dbReference>
<dbReference type="InterPro" id="IPR007374">
    <property type="entry name" value="ASCH_domain"/>
</dbReference>
<dbReference type="AlphaFoldDB" id="A0A2U1D559"/>
<dbReference type="RefSeq" id="WP_089940203.1">
    <property type="nucleotide sequence ID" value="NZ_CAKOEX010000010.1"/>
</dbReference>
<dbReference type="Pfam" id="PF04266">
    <property type="entry name" value="ASCH"/>
    <property type="match status" value="1"/>
</dbReference>
<dbReference type="InterPro" id="IPR009326">
    <property type="entry name" value="DUF984"/>
</dbReference>
<protein>
    <submittedName>
        <fullName evidence="2">Uncharacterized protein YhfF</fullName>
    </submittedName>
</protein>
<dbReference type="EMBL" id="QEKT01000010">
    <property type="protein sequence ID" value="PVY82823.1"/>
    <property type="molecule type" value="Genomic_DNA"/>
</dbReference>
<reference evidence="2 3" key="1">
    <citation type="submission" date="2018-04" db="EMBL/GenBank/DDBJ databases">
        <title>Genomic Encyclopedia of Type Strains, Phase IV (KMG-IV): sequencing the most valuable type-strain genomes for metagenomic binning, comparative biology and taxonomic classification.</title>
        <authorList>
            <person name="Goeker M."/>
        </authorList>
    </citation>
    <scope>NUCLEOTIDE SEQUENCE [LARGE SCALE GENOMIC DNA]</scope>
    <source>
        <strain evidence="2 3">DSM 28795</strain>
    </source>
</reference>
<evidence type="ECO:0000259" key="1">
    <source>
        <dbReference type="SMART" id="SM01022"/>
    </source>
</evidence>
<organism evidence="2 3">
    <name type="scientific">Convivina intestini</name>
    <dbReference type="NCBI Taxonomy" id="1505726"/>
    <lineage>
        <taxon>Bacteria</taxon>
        <taxon>Bacillati</taxon>
        <taxon>Bacillota</taxon>
        <taxon>Bacilli</taxon>
        <taxon>Lactobacillales</taxon>
        <taxon>Lactobacillaceae</taxon>
        <taxon>Convivina</taxon>
    </lineage>
</organism>
<dbReference type="Gene3D" id="3.10.400.10">
    <property type="entry name" value="Sulfate adenylyltransferase"/>
    <property type="match status" value="1"/>
</dbReference>
<sequence>MTPNEFFQAAKDAGVVPSDAVLQSAFQFGVNADELAQLVLSGVKTATASGFDVYEEDEELPQIGAYDIVLDGRDQPVCIIQNKQVKVENFLLVNQAHAFSEGEGDRSLTYWRRVHQEFFTKEYQSFGKKFDPNTARVVLEKFQVVYPVADK</sequence>
<name>A0A2U1D559_9LACO</name>
<dbReference type="SUPFAM" id="SSF88697">
    <property type="entry name" value="PUA domain-like"/>
    <property type="match status" value="1"/>
</dbReference>
<accession>A0A2U1D559</accession>
<dbReference type="PANTHER" id="PTHR39203:SF1">
    <property type="entry name" value="CYTOPLASMIC PROTEIN"/>
    <property type="match status" value="1"/>
</dbReference>